<dbReference type="GO" id="GO:0003954">
    <property type="term" value="F:NADH dehydrogenase activity"/>
    <property type="evidence" value="ECO:0007669"/>
    <property type="project" value="TreeGrafter"/>
</dbReference>
<dbReference type="GO" id="GO:0042773">
    <property type="term" value="P:ATP synthesis coupled electron transport"/>
    <property type="evidence" value="ECO:0007669"/>
    <property type="project" value="InterPro"/>
</dbReference>
<dbReference type="EC" id="1.6.5.-" evidence="6"/>
<sequence length="527" mass="57458">MNELHLPWLELAIAAPLLGALWVSRAIDPETGQRRSLAVCSLTLMLVLCAWIDLGYIHAVIAHDRWSLCQTCIGFDPFVIDDINAPLLPMAALLYFVTALATLRTKVRRFSFSMMLVSEAILLATLSCNVPWGIITLLTIGVLPPLWEIRARRGSTRVFSIHMALFVVMLVVGWWMVEHTPAGKPPSTIALAMLVGAVLLRSGIVPLHCWMTDLFERASFGTALLFVTPMVGVYAAVRLLMPIAPDWALRSLAFISLFTAVYAAGMALVQRDARRFFCYLLLSHSSLVLVGLEMATPLGLTGALCLWISVGLSLTGFGLVLRSVEARVGTISLDQFHGLYEHTPTLAAFFLLTGLASIGFPGTIGFVGSELLFESAVDIYPFVGLAVALAAALNGVAILQAYFRVFTGQRFSALISLRSRLPERLAVLVLALLILGGGLFPQPGLASRYHAAMELIKIRRTLAGQAEEFEARERPVWFDETAQREPELELIDPAIEVDAQSEPQPAGATPLDGDPSAEHTTFRLPNV</sequence>
<dbReference type="PANTHER" id="PTHR43507">
    <property type="entry name" value="NADH-UBIQUINONE OXIDOREDUCTASE CHAIN 4"/>
    <property type="match status" value="1"/>
</dbReference>
<evidence type="ECO:0000256" key="3">
    <source>
        <dbReference type="SAM" id="MobiDB-lite"/>
    </source>
</evidence>
<dbReference type="Pfam" id="PF00361">
    <property type="entry name" value="Proton_antipo_M"/>
    <property type="match status" value="1"/>
</dbReference>
<dbReference type="GO" id="GO:0048039">
    <property type="term" value="F:ubiquinone binding"/>
    <property type="evidence" value="ECO:0007669"/>
    <property type="project" value="TreeGrafter"/>
</dbReference>
<feature type="transmembrane region" description="Helical" evidence="4">
    <location>
        <begin position="247"/>
        <end position="269"/>
    </location>
</feature>
<dbReference type="InterPro" id="IPR001750">
    <property type="entry name" value="ND/Mrp_TM"/>
</dbReference>
<feature type="domain" description="NADH:quinone oxidoreductase/Mrp antiporter transmembrane" evidence="5">
    <location>
        <begin position="184"/>
        <end position="388"/>
    </location>
</feature>
<evidence type="ECO:0000256" key="1">
    <source>
        <dbReference type="ARBA" id="ARBA00004127"/>
    </source>
</evidence>
<dbReference type="EMBL" id="CP036339">
    <property type="protein sequence ID" value="QDT75531.1"/>
    <property type="molecule type" value="Genomic_DNA"/>
</dbReference>
<dbReference type="PRINTS" id="PR01437">
    <property type="entry name" value="NUOXDRDTASE4"/>
</dbReference>
<feature type="transmembrane region" description="Helical" evidence="4">
    <location>
        <begin position="159"/>
        <end position="177"/>
    </location>
</feature>
<evidence type="ECO:0000256" key="2">
    <source>
        <dbReference type="RuleBase" id="RU000320"/>
    </source>
</evidence>
<keyword evidence="6" id="KW-0560">Oxidoreductase</keyword>
<protein>
    <submittedName>
        <fullName evidence="6">NAD(P)H-quinone oxidoreductase chain 4 1</fullName>
        <ecNumber evidence="6">1.6.5.-</ecNumber>
    </submittedName>
</protein>
<evidence type="ECO:0000313" key="7">
    <source>
        <dbReference type="Proteomes" id="UP000317909"/>
    </source>
</evidence>
<dbReference type="AlphaFoldDB" id="A0A517U4G5"/>
<feature type="transmembrane region" description="Helical" evidence="4">
    <location>
        <begin position="276"/>
        <end position="295"/>
    </location>
</feature>
<keyword evidence="7" id="KW-1185">Reference proteome</keyword>
<reference evidence="6 7" key="1">
    <citation type="submission" date="2019-02" db="EMBL/GenBank/DDBJ databases">
        <title>Deep-cultivation of Planctomycetes and their phenomic and genomic characterization uncovers novel biology.</title>
        <authorList>
            <person name="Wiegand S."/>
            <person name="Jogler M."/>
            <person name="Boedeker C."/>
            <person name="Pinto D."/>
            <person name="Vollmers J."/>
            <person name="Rivas-Marin E."/>
            <person name="Kohn T."/>
            <person name="Peeters S.H."/>
            <person name="Heuer A."/>
            <person name="Rast P."/>
            <person name="Oberbeckmann S."/>
            <person name="Bunk B."/>
            <person name="Jeske O."/>
            <person name="Meyerdierks A."/>
            <person name="Storesund J.E."/>
            <person name="Kallscheuer N."/>
            <person name="Luecker S."/>
            <person name="Lage O.M."/>
            <person name="Pohl T."/>
            <person name="Merkel B.J."/>
            <person name="Hornburger P."/>
            <person name="Mueller R.-W."/>
            <person name="Bruemmer F."/>
            <person name="Labrenz M."/>
            <person name="Spormann A.M."/>
            <person name="Op den Camp H."/>
            <person name="Overmann J."/>
            <person name="Amann R."/>
            <person name="Jetten M.S.M."/>
            <person name="Mascher T."/>
            <person name="Medema M.H."/>
            <person name="Devos D.P."/>
            <person name="Kaster A.-K."/>
            <person name="Ovreas L."/>
            <person name="Rohde M."/>
            <person name="Galperin M.Y."/>
            <person name="Jogler C."/>
        </authorList>
    </citation>
    <scope>NUCLEOTIDE SEQUENCE [LARGE SCALE GENOMIC DNA]</scope>
    <source>
        <strain evidence="6 7">I41</strain>
    </source>
</reference>
<dbReference type="GO" id="GO:0012505">
    <property type="term" value="C:endomembrane system"/>
    <property type="evidence" value="ECO:0007669"/>
    <property type="project" value="UniProtKB-SubCell"/>
</dbReference>
<accession>A0A517U4G5</accession>
<keyword evidence="2 4" id="KW-0812">Transmembrane</keyword>
<feature type="transmembrane region" description="Helical" evidence="4">
    <location>
        <begin position="345"/>
        <end position="367"/>
    </location>
</feature>
<dbReference type="InterPro" id="IPR003918">
    <property type="entry name" value="NADH_UbQ_OxRdtase"/>
</dbReference>
<feature type="transmembrane region" description="Helical" evidence="4">
    <location>
        <begin position="6"/>
        <end position="24"/>
    </location>
</feature>
<dbReference type="OrthoDB" id="238919at2"/>
<feature type="transmembrane region" description="Helical" evidence="4">
    <location>
        <begin position="301"/>
        <end position="324"/>
    </location>
</feature>
<feature type="transmembrane region" description="Helical" evidence="4">
    <location>
        <begin position="223"/>
        <end position="241"/>
    </location>
</feature>
<dbReference type="Proteomes" id="UP000317909">
    <property type="component" value="Chromosome"/>
</dbReference>
<evidence type="ECO:0000313" key="6">
    <source>
        <dbReference type="EMBL" id="QDT75531.1"/>
    </source>
</evidence>
<gene>
    <name evidence="6" type="primary">ndhD1_2</name>
    <name evidence="6" type="ORF">I41_47420</name>
</gene>
<feature type="transmembrane region" description="Helical" evidence="4">
    <location>
        <begin position="424"/>
        <end position="441"/>
    </location>
</feature>
<evidence type="ECO:0000259" key="5">
    <source>
        <dbReference type="Pfam" id="PF00361"/>
    </source>
</evidence>
<dbReference type="KEGG" id="llh:I41_47420"/>
<comment type="subcellular location">
    <subcellularLocation>
        <location evidence="1">Endomembrane system</location>
        <topology evidence="1">Multi-pass membrane protein</topology>
    </subcellularLocation>
    <subcellularLocation>
        <location evidence="2">Membrane</location>
        <topology evidence="2">Multi-pass membrane protein</topology>
    </subcellularLocation>
</comment>
<proteinExistence type="predicted"/>
<feature type="transmembrane region" description="Helical" evidence="4">
    <location>
        <begin position="379"/>
        <end position="403"/>
    </location>
</feature>
<name>A0A517U4G5_9BACT</name>
<evidence type="ECO:0000256" key="4">
    <source>
        <dbReference type="SAM" id="Phobius"/>
    </source>
</evidence>
<feature type="region of interest" description="Disordered" evidence="3">
    <location>
        <begin position="499"/>
        <end position="527"/>
    </location>
</feature>
<feature type="transmembrane region" description="Helical" evidence="4">
    <location>
        <begin position="36"/>
        <end position="57"/>
    </location>
</feature>
<feature type="transmembrane region" description="Helical" evidence="4">
    <location>
        <begin position="83"/>
        <end position="103"/>
    </location>
</feature>
<dbReference type="RefSeq" id="WP_145435220.1">
    <property type="nucleotide sequence ID" value="NZ_CP036339.1"/>
</dbReference>
<keyword evidence="4" id="KW-0472">Membrane</keyword>
<dbReference type="GO" id="GO:0016020">
    <property type="term" value="C:membrane"/>
    <property type="evidence" value="ECO:0007669"/>
    <property type="project" value="UniProtKB-SubCell"/>
</dbReference>
<dbReference type="GO" id="GO:0008137">
    <property type="term" value="F:NADH dehydrogenase (ubiquinone) activity"/>
    <property type="evidence" value="ECO:0007669"/>
    <property type="project" value="InterPro"/>
</dbReference>
<dbReference type="GO" id="GO:0015990">
    <property type="term" value="P:electron transport coupled proton transport"/>
    <property type="evidence" value="ECO:0007669"/>
    <property type="project" value="TreeGrafter"/>
</dbReference>
<dbReference type="PANTHER" id="PTHR43507:SF1">
    <property type="entry name" value="NADH-UBIQUINONE OXIDOREDUCTASE CHAIN 4"/>
    <property type="match status" value="1"/>
</dbReference>
<keyword evidence="4" id="KW-1133">Transmembrane helix</keyword>
<feature type="transmembrane region" description="Helical" evidence="4">
    <location>
        <begin position="189"/>
        <end position="211"/>
    </location>
</feature>
<organism evidence="6 7">
    <name type="scientific">Lacipirellula limnantheis</name>
    <dbReference type="NCBI Taxonomy" id="2528024"/>
    <lineage>
        <taxon>Bacteria</taxon>
        <taxon>Pseudomonadati</taxon>
        <taxon>Planctomycetota</taxon>
        <taxon>Planctomycetia</taxon>
        <taxon>Pirellulales</taxon>
        <taxon>Lacipirellulaceae</taxon>
        <taxon>Lacipirellula</taxon>
    </lineage>
</organism>